<feature type="transmembrane region" description="Helical" evidence="3">
    <location>
        <begin position="29"/>
        <end position="48"/>
    </location>
</feature>
<evidence type="ECO:0000313" key="4">
    <source>
        <dbReference type="EMBL" id="TGY15357.1"/>
    </source>
</evidence>
<evidence type="ECO:0000256" key="1">
    <source>
        <dbReference type="ARBA" id="ARBA00004429"/>
    </source>
</evidence>
<organism evidence="4 5">
    <name type="scientific">Lactobacillus intestinalis</name>
    <dbReference type="NCBI Taxonomy" id="151781"/>
    <lineage>
        <taxon>Bacteria</taxon>
        <taxon>Bacillati</taxon>
        <taxon>Bacillota</taxon>
        <taxon>Bacilli</taxon>
        <taxon>Lactobacillales</taxon>
        <taxon>Lactobacillaceae</taxon>
        <taxon>Lactobacillus</taxon>
    </lineage>
</organism>
<feature type="transmembrane region" description="Helical" evidence="3">
    <location>
        <begin position="310"/>
        <end position="329"/>
    </location>
</feature>
<reference evidence="4 5" key="1">
    <citation type="submission" date="2019-04" db="EMBL/GenBank/DDBJ databases">
        <title>Microbes associate with the intestines of laboratory mice.</title>
        <authorList>
            <person name="Navarre W."/>
            <person name="Wong E."/>
            <person name="Huang K."/>
            <person name="Tropini C."/>
            <person name="Ng K."/>
            <person name="Yu B."/>
        </authorList>
    </citation>
    <scope>NUCLEOTIDE SEQUENCE [LARGE SCALE GENOMIC DNA]</scope>
    <source>
        <strain evidence="4 5">NM61_E11</strain>
    </source>
</reference>
<evidence type="ECO:0000313" key="5">
    <source>
        <dbReference type="Proteomes" id="UP000309117"/>
    </source>
</evidence>
<evidence type="ECO:0000256" key="2">
    <source>
        <dbReference type="ARBA" id="ARBA00022475"/>
    </source>
</evidence>
<keyword evidence="3" id="KW-0472">Membrane</keyword>
<keyword evidence="3" id="KW-1133">Transmembrane helix</keyword>
<feature type="transmembrane region" description="Helical" evidence="3">
    <location>
        <begin position="217"/>
        <end position="236"/>
    </location>
</feature>
<dbReference type="EMBL" id="SRYV01000009">
    <property type="protein sequence ID" value="TGY15357.1"/>
    <property type="molecule type" value="Genomic_DNA"/>
</dbReference>
<dbReference type="NCBIfam" id="TIGR00885">
    <property type="entry name" value="fucP"/>
    <property type="match status" value="1"/>
</dbReference>
<dbReference type="Gene3D" id="1.20.1250.20">
    <property type="entry name" value="MFS general substrate transporter like domains"/>
    <property type="match status" value="2"/>
</dbReference>
<proteinExistence type="predicted"/>
<accession>A0A4S2BKH1</accession>
<dbReference type="GO" id="GO:0005886">
    <property type="term" value="C:plasma membrane"/>
    <property type="evidence" value="ECO:0007669"/>
    <property type="project" value="UniProtKB-SubCell"/>
</dbReference>
<feature type="transmembrane region" description="Helical" evidence="3">
    <location>
        <begin position="277"/>
        <end position="298"/>
    </location>
</feature>
<dbReference type="CDD" id="cd17394">
    <property type="entry name" value="MFS_FucP_like"/>
    <property type="match status" value="1"/>
</dbReference>
<feature type="transmembrane region" description="Helical" evidence="3">
    <location>
        <begin position="360"/>
        <end position="382"/>
    </location>
</feature>
<dbReference type="SUPFAM" id="SSF103473">
    <property type="entry name" value="MFS general substrate transporter"/>
    <property type="match status" value="1"/>
</dbReference>
<dbReference type="AlphaFoldDB" id="A0A4S2BKH1"/>
<evidence type="ECO:0000256" key="3">
    <source>
        <dbReference type="SAM" id="Phobius"/>
    </source>
</evidence>
<dbReference type="InterPro" id="IPR005275">
    <property type="entry name" value="Lfuc_symporter_FucP"/>
</dbReference>
<name>A0A4S2BKH1_9LACO</name>
<gene>
    <name evidence="4" type="primary">fucP</name>
    <name evidence="4" type="ORF">E5351_06000</name>
</gene>
<feature type="transmembrane region" description="Helical" evidence="3">
    <location>
        <begin position="394"/>
        <end position="412"/>
    </location>
</feature>
<sequence length="457" mass="50974">MSVSTLKKEKQHKETWIQYSDGYLSKTPIWQYILVSLCFPMWGMASSLNDILITQFKTVFSLSDTATAFVQFAFYGGYFLLAIPAATIIRKNTYKTAILSGLAFFIIGCGMFFPASHMATYGMFLLAVFIIAIGLSFLETSCDTYSTMMGPQRTANLRINISQMLIPFGDAGGILLGKYLVFSDGGNMQAAVKGMTATQRLAYNEHVLQLTLQPYKYILLVLSALFILIAITHMPYSKATVTKKAEDKKSSTVKTTLSSVKHLLKNKRFMKAVGAQFLYAGMQTCVWSFTIRFALRIIPGISDQNATDYMIIGYLVWFIGKVPATWLMSKFSITKVMTVYGILGTLCLIFTFTVHNPIAIWGAVATDFFFGPFWPTIYAHGLDQITEKKYTETGGAFMVMSLIGGALIPIIMGRVSDLSGSMQLAFIVPTICFALITFYFYAEHCYELKHPNSVKEK</sequence>
<protein>
    <submittedName>
        <fullName evidence="4">L-fucose:H+ symporter permease</fullName>
    </submittedName>
</protein>
<dbReference type="Proteomes" id="UP000309117">
    <property type="component" value="Unassembled WGS sequence"/>
</dbReference>
<keyword evidence="2" id="KW-1003">Cell membrane</keyword>
<feature type="transmembrane region" description="Helical" evidence="3">
    <location>
        <begin position="68"/>
        <end position="89"/>
    </location>
</feature>
<dbReference type="PANTHER" id="PTHR43702">
    <property type="entry name" value="L-FUCOSE-PROTON SYMPORTER"/>
    <property type="match status" value="1"/>
</dbReference>
<feature type="transmembrane region" description="Helical" evidence="3">
    <location>
        <begin position="159"/>
        <end position="181"/>
    </location>
</feature>
<feature type="transmembrane region" description="Helical" evidence="3">
    <location>
        <begin position="336"/>
        <end position="354"/>
    </location>
</feature>
<comment type="caution">
    <text evidence="4">The sequence shown here is derived from an EMBL/GenBank/DDBJ whole genome shotgun (WGS) entry which is preliminary data.</text>
</comment>
<feature type="transmembrane region" description="Helical" evidence="3">
    <location>
        <begin position="424"/>
        <end position="442"/>
    </location>
</feature>
<comment type="subcellular location">
    <subcellularLocation>
        <location evidence="1">Cell inner membrane</location>
        <topology evidence="1">Multi-pass membrane protein</topology>
    </subcellularLocation>
</comment>
<dbReference type="InterPro" id="IPR011701">
    <property type="entry name" value="MFS"/>
</dbReference>
<dbReference type="Pfam" id="PF07690">
    <property type="entry name" value="MFS_1"/>
    <property type="match status" value="1"/>
</dbReference>
<dbReference type="InterPro" id="IPR036259">
    <property type="entry name" value="MFS_trans_sf"/>
</dbReference>
<dbReference type="GO" id="GO:0015535">
    <property type="term" value="F:fucose:proton symporter activity"/>
    <property type="evidence" value="ECO:0007669"/>
    <property type="project" value="InterPro"/>
</dbReference>
<feature type="transmembrane region" description="Helical" evidence="3">
    <location>
        <begin position="96"/>
        <end position="113"/>
    </location>
</feature>
<dbReference type="InterPro" id="IPR050375">
    <property type="entry name" value="MFS_TsgA-like"/>
</dbReference>
<keyword evidence="3" id="KW-0812">Transmembrane</keyword>
<dbReference type="RefSeq" id="WP_004044932.1">
    <property type="nucleotide sequence ID" value="NZ_AQFR02000003.1"/>
</dbReference>
<dbReference type="PANTHER" id="PTHR43702:SF11">
    <property type="entry name" value="L-FUCOSE-PROTON SYMPORTER"/>
    <property type="match status" value="1"/>
</dbReference>
<feature type="transmembrane region" description="Helical" evidence="3">
    <location>
        <begin position="119"/>
        <end position="138"/>
    </location>
</feature>